<evidence type="ECO:0000256" key="4">
    <source>
        <dbReference type="ARBA" id="ARBA00023136"/>
    </source>
</evidence>
<dbReference type="PROSITE" id="PS50850">
    <property type="entry name" value="MFS"/>
    <property type="match status" value="1"/>
</dbReference>
<dbReference type="SUPFAM" id="SSF103473">
    <property type="entry name" value="MFS general substrate transporter"/>
    <property type="match status" value="1"/>
</dbReference>
<dbReference type="Proteomes" id="UP000199445">
    <property type="component" value="Unassembled WGS sequence"/>
</dbReference>
<feature type="transmembrane region" description="Helical" evidence="5">
    <location>
        <begin position="223"/>
        <end position="242"/>
    </location>
</feature>
<keyword evidence="8" id="KW-1185">Reference proteome</keyword>
<dbReference type="Gene3D" id="1.20.1250.20">
    <property type="entry name" value="MFS general substrate transporter like domains"/>
    <property type="match status" value="2"/>
</dbReference>
<dbReference type="InterPro" id="IPR020846">
    <property type="entry name" value="MFS_dom"/>
</dbReference>
<protein>
    <submittedName>
        <fullName evidence="7">Predicted arabinose efflux permease, MFS family</fullName>
    </submittedName>
</protein>
<dbReference type="GO" id="GO:0016020">
    <property type="term" value="C:membrane"/>
    <property type="evidence" value="ECO:0007669"/>
    <property type="project" value="UniProtKB-SubCell"/>
</dbReference>
<dbReference type="PROSITE" id="PS00217">
    <property type="entry name" value="SUGAR_TRANSPORT_2"/>
    <property type="match status" value="1"/>
</dbReference>
<dbReference type="Pfam" id="PF07690">
    <property type="entry name" value="MFS_1"/>
    <property type="match status" value="1"/>
</dbReference>
<feature type="transmembrane region" description="Helical" evidence="5">
    <location>
        <begin position="18"/>
        <end position="39"/>
    </location>
</feature>
<evidence type="ECO:0000259" key="6">
    <source>
        <dbReference type="PROSITE" id="PS50850"/>
    </source>
</evidence>
<feature type="transmembrane region" description="Helical" evidence="5">
    <location>
        <begin position="108"/>
        <end position="129"/>
    </location>
</feature>
<gene>
    <name evidence="7" type="ORF">SAMN05216429_10388</name>
</gene>
<feature type="transmembrane region" description="Helical" evidence="5">
    <location>
        <begin position="141"/>
        <end position="164"/>
    </location>
</feature>
<evidence type="ECO:0000256" key="3">
    <source>
        <dbReference type="ARBA" id="ARBA00022989"/>
    </source>
</evidence>
<name>A0A1I3RTT4_9GAMM</name>
<accession>A0A1I3RTT4</accession>
<evidence type="ECO:0000313" key="7">
    <source>
        <dbReference type="EMBL" id="SFJ49973.1"/>
    </source>
</evidence>
<dbReference type="InterPro" id="IPR052528">
    <property type="entry name" value="Sugar_transport-like"/>
</dbReference>
<dbReference type="PANTHER" id="PTHR23526:SF4">
    <property type="entry name" value="INTEGRAL MEMBRANE TRANSPORT PROTEIN"/>
    <property type="match status" value="1"/>
</dbReference>
<dbReference type="PANTHER" id="PTHR23526">
    <property type="entry name" value="INTEGRAL MEMBRANE TRANSPORT PROTEIN-RELATED"/>
    <property type="match status" value="1"/>
</dbReference>
<sequence length="401" mass="41810">MSSSSPPDISPAEASRNFLVVCVSLTFCFVVYSMLIVAVPVYGLQLGASPVALGAILSSQYLLPLLLAIPLGGVVTRYGGRATLMAGAALLVAGLLSVHFWYGYAGLVLGQLLIGLAHLQMVLSAQTIISNLGTGPQLEKYFGWYATWLSGGQVIGPLLAGAIMDNSDGVGPVFLVMAGFALLAGITGLMLTGQARERLAVKRKQVGFRAQWGLMRANRGVQVSVLVTVLGMFALGVYGSYLPVYLESLALTPVVIGVLVSLRAGVSMLVRPFMARIIAAAGGREPTVLLSLGALAAGIGLLGISEQILWLGLLAVVVGVGSGLTQPLSMVILAESVDREKRSGALGMRLMANRAIHFLAPLMFGLVLEIGGFALAFGVSGLGIAVFVIVMKRMMGQPRAK</sequence>
<keyword evidence="2 5" id="KW-0812">Transmembrane</keyword>
<organism evidence="7 8">
    <name type="scientific">Marinobacter persicus</name>
    <dbReference type="NCBI Taxonomy" id="930118"/>
    <lineage>
        <taxon>Bacteria</taxon>
        <taxon>Pseudomonadati</taxon>
        <taxon>Pseudomonadota</taxon>
        <taxon>Gammaproteobacteria</taxon>
        <taxon>Pseudomonadales</taxon>
        <taxon>Marinobacteraceae</taxon>
        <taxon>Marinobacter</taxon>
    </lineage>
</organism>
<dbReference type="InterPro" id="IPR005829">
    <property type="entry name" value="Sugar_transporter_CS"/>
</dbReference>
<feature type="transmembrane region" description="Helical" evidence="5">
    <location>
        <begin position="51"/>
        <end position="75"/>
    </location>
</feature>
<evidence type="ECO:0000313" key="8">
    <source>
        <dbReference type="Proteomes" id="UP000199445"/>
    </source>
</evidence>
<dbReference type="InterPro" id="IPR011701">
    <property type="entry name" value="MFS"/>
</dbReference>
<evidence type="ECO:0000256" key="1">
    <source>
        <dbReference type="ARBA" id="ARBA00004141"/>
    </source>
</evidence>
<feature type="transmembrane region" description="Helical" evidence="5">
    <location>
        <begin position="370"/>
        <end position="391"/>
    </location>
</feature>
<proteinExistence type="predicted"/>
<feature type="transmembrane region" description="Helical" evidence="5">
    <location>
        <begin position="248"/>
        <end position="266"/>
    </location>
</feature>
<dbReference type="InterPro" id="IPR036259">
    <property type="entry name" value="MFS_trans_sf"/>
</dbReference>
<dbReference type="EMBL" id="FOSC01000003">
    <property type="protein sequence ID" value="SFJ49973.1"/>
    <property type="molecule type" value="Genomic_DNA"/>
</dbReference>
<dbReference type="GO" id="GO:0022857">
    <property type="term" value="F:transmembrane transporter activity"/>
    <property type="evidence" value="ECO:0007669"/>
    <property type="project" value="InterPro"/>
</dbReference>
<dbReference type="AlphaFoldDB" id="A0A1I3RTT4"/>
<reference evidence="7 8" key="1">
    <citation type="submission" date="2016-10" db="EMBL/GenBank/DDBJ databases">
        <authorList>
            <person name="de Groot N.N."/>
        </authorList>
    </citation>
    <scope>NUCLEOTIDE SEQUENCE [LARGE SCALE GENOMIC DNA]</scope>
    <source>
        <strain evidence="7 8">IBRC-M 10445</strain>
    </source>
</reference>
<keyword evidence="3 5" id="KW-1133">Transmembrane helix</keyword>
<dbReference type="RefSeq" id="WP_227663507.1">
    <property type="nucleotide sequence ID" value="NZ_BMYN01000003.1"/>
</dbReference>
<feature type="transmembrane region" description="Helical" evidence="5">
    <location>
        <begin position="170"/>
        <end position="193"/>
    </location>
</feature>
<feature type="transmembrane region" description="Helical" evidence="5">
    <location>
        <begin position="287"/>
        <end position="304"/>
    </location>
</feature>
<evidence type="ECO:0000256" key="2">
    <source>
        <dbReference type="ARBA" id="ARBA00022692"/>
    </source>
</evidence>
<evidence type="ECO:0000256" key="5">
    <source>
        <dbReference type="SAM" id="Phobius"/>
    </source>
</evidence>
<comment type="subcellular location">
    <subcellularLocation>
        <location evidence="1">Membrane</location>
        <topology evidence="1">Multi-pass membrane protein</topology>
    </subcellularLocation>
</comment>
<keyword evidence="4 5" id="KW-0472">Membrane</keyword>
<feature type="transmembrane region" description="Helical" evidence="5">
    <location>
        <begin position="82"/>
        <end position="102"/>
    </location>
</feature>
<feature type="domain" description="Major facilitator superfamily (MFS) profile" evidence="6">
    <location>
        <begin position="17"/>
        <end position="395"/>
    </location>
</feature>